<proteinExistence type="predicted"/>
<dbReference type="Pfam" id="PF19827">
    <property type="entry name" value="DUF6308"/>
    <property type="match status" value="2"/>
</dbReference>
<comment type="caution">
    <text evidence="1">The sequence shown here is derived from an EMBL/GenBank/DDBJ whole genome shotgun (WGS) entry which is preliminary data.</text>
</comment>
<name>A0A3D4SXR9_9CORY</name>
<dbReference type="InterPro" id="IPR046275">
    <property type="entry name" value="DUF6308"/>
</dbReference>
<dbReference type="AlphaFoldDB" id="A0A3D4SXR9"/>
<accession>A0A3D4SXR9</accession>
<sequence length="241" mass="26283">MKLLAAYFAPSSTGHGDALTGASFNALCGGGDRTATADTITGDDILAVNSLAVTVPEIHALQLLGSGVTEQGKEATRAWRDGLGHHHTLRASDVPAAELIPIDPEAVSVALARVPATVDLAAVLPADIKDVLRNVDLLWRELRRKNFGQTMVSKLLARKRPRLLPVIDSFVARQLNHDRNKVSFYQKMWEIMSDRELKLPEHLTALRKTAAGCTGDARISQLTDLRVLDIVLWSEEKATPR</sequence>
<evidence type="ECO:0000313" key="1">
    <source>
        <dbReference type="EMBL" id="HCT14069.1"/>
    </source>
</evidence>
<gene>
    <name evidence="1" type="ORF">DIW82_04545</name>
</gene>
<protein>
    <submittedName>
        <fullName evidence="1">Uncharacterized protein</fullName>
    </submittedName>
</protein>
<reference evidence="1 2" key="1">
    <citation type="journal article" date="2018" name="Nat. Biotechnol.">
        <title>A standardized bacterial taxonomy based on genome phylogeny substantially revises the tree of life.</title>
        <authorList>
            <person name="Parks D.H."/>
            <person name="Chuvochina M."/>
            <person name="Waite D.W."/>
            <person name="Rinke C."/>
            <person name="Skarshewski A."/>
            <person name="Chaumeil P.A."/>
            <person name="Hugenholtz P."/>
        </authorList>
    </citation>
    <scope>NUCLEOTIDE SEQUENCE [LARGE SCALE GENOMIC DNA]</scope>
    <source>
        <strain evidence="1">UBA11247</strain>
    </source>
</reference>
<evidence type="ECO:0000313" key="2">
    <source>
        <dbReference type="Proteomes" id="UP000261739"/>
    </source>
</evidence>
<dbReference type="Proteomes" id="UP000261739">
    <property type="component" value="Unassembled WGS sequence"/>
</dbReference>
<organism evidence="1 2">
    <name type="scientific">Corynebacterium nuruki</name>
    <dbReference type="NCBI Taxonomy" id="1032851"/>
    <lineage>
        <taxon>Bacteria</taxon>
        <taxon>Bacillati</taxon>
        <taxon>Actinomycetota</taxon>
        <taxon>Actinomycetes</taxon>
        <taxon>Mycobacteriales</taxon>
        <taxon>Corynebacteriaceae</taxon>
        <taxon>Corynebacterium</taxon>
    </lineage>
</organism>
<dbReference type="EMBL" id="DQID01000128">
    <property type="protein sequence ID" value="HCT14069.1"/>
    <property type="molecule type" value="Genomic_DNA"/>
</dbReference>